<organism evidence="2 3">
    <name type="scientific">Trichuris muris</name>
    <name type="common">Mouse whipworm</name>
    <dbReference type="NCBI Taxonomy" id="70415"/>
    <lineage>
        <taxon>Eukaryota</taxon>
        <taxon>Metazoa</taxon>
        <taxon>Ecdysozoa</taxon>
        <taxon>Nematoda</taxon>
        <taxon>Enoplea</taxon>
        <taxon>Dorylaimia</taxon>
        <taxon>Trichinellida</taxon>
        <taxon>Trichuridae</taxon>
        <taxon>Trichuris</taxon>
    </lineage>
</organism>
<protein>
    <submittedName>
        <fullName evidence="3">Reverse transcriptase Ty1/copia-type domain-containing protein</fullName>
    </submittedName>
</protein>
<accession>A0A5S6R0A3</accession>
<evidence type="ECO:0000313" key="3">
    <source>
        <dbReference type="WBParaSite" id="TMUE_3000012858.1"/>
    </source>
</evidence>
<dbReference type="Pfam" id="PF07727">
    <property type="entry name" value="RVT_2"/>
    <property type="match status" value="1"/>
</dbReference>
<dbReference type="SUPFAM" id="SSF56672">
    <property type="entry name" value="DNA/RNA polymerases"/>
    <property type="match status" value="1"/>
</dbReference>
<dbReference type="WBParaSite" id="TMUE_3000012858.1">
    <property type="protein sequence ID" value="TMUE_3000012858.1"/>
    <property type="gene ID" value="WBGene00301742"/>
</dbReference>
<dbReference type="STRING" id="70415.A0A5S6R0A3"/>
<dbReference type="InterPro" id="IPR013103">
    <property type="entry name" value="RVT_2"/>
</dbReference>
<evidence type="ECO:0000313" key="2">
    <source>
        <dbReference type="Proteomes" id="UP000046395"/>
    </source>
</evidence>
<evidence type="ECO:0000259" key="1">
    <source>
        <dbReference type="Pfam" id="PF07727"/>
    </source>
</evidence>
<keyword evidence="2" id="KW-1185">Reference proteome</keyword>
<dbReference type="Proteomes" id="UP000046395">
    <property type="component" value="Unassembled WGS sequence"/>
</dbReference>
<dbReference type="AlphaFoldDB" id="A0A5S6R0A3"/>
<dbReference type="InterPro" id="IPR043502">
    <property type="entry name" value="DNA/RNA_pol_sf"/>
</dbReference>
<feature type="domain" description="Reverse transcriptase Ty1/copia-type" evidence="1">
    <location>
        <begin position="32"/>
        <end position="276"/>
    </location>
</feature>
<name>A0A5S6R0A3_TRIMR</name>
<proteinExistence type="predicted"/>
<reference evidence="3" key="1">
    <citation type="submission" date="2019-12" db="UniProtKB">
        <authorList>
            <consortium name="WormBaseParasite"/>
        </authorList>
    </citation>
    <scope>IDENTIFICATION</scope>
</reference>
<sequence length="293" mass="33672">MTWEEMLQLPIKEREKWMETVNMELMSLEKHKVWEIADLAPGKRTISAKWVFKAKHDDQGNIHTYKARLIARGFSQIQGRDYDESFAPVVRHETVRILFAVAAMKTMHVQHIDVKTAYLNGKLDEELFVEPPPAFDQPTTDGKVLRLRRSLYELKQSARVWNQVATDSLRKLGFRPNRADPCLFSRKVKNSTMSYVLIYIDDLLIAGSSPELTCYAVKQLNSYFEIKYLGKVRQYLSMQVEREGDGSFLLCQAAKGRHLLKEHGLLDAKPVATPMEANFLSSTLEESKATEQC</sequence>